<keyword evidence="1" id="KW-1133">Transmembrane helix</keyword>
<geneLocation type="chloroplast" evidence="2"/>
<dbReference type="InterPro" id="IPR022552">
    <property type="entry name" value="UPF_Ycf55"/>
</dbReference>
<gene>
    <name evidence="2" type="primary">ycf55</name>
</gene>
<keyword evidence="1" id="KW-0812">Transmembrane</keyword>
<evidence type="ECO:0000313" key="2">
    <source>
        <dbReference type="EMBL" id="ARW66543.1"/>
    </source>
</evidence>
<dbReference type="RefSeq" id="YP_009397357.1">
    <property type="nucleotide sequence ID" value="NC_035287.1"/>
</dbReference>
<dbReference type="PIRSF" id="PIRSF036962">
    <property type="entry name" value="UCP036962_SignTr_Ycf55"/>
    <property type="match status" value="1"/>
</dbReference>
<proteinExistence type="predicted"/>
<organism evidence="2">
    <name type="scientific">Dasyclonium flaccidum</name>
    <dbReference type="NCBI Taxonomy" id="2007274"/>
    <lineage>
        <taxon>Eukaryota</taxon>
        <taxon>Rhodophyta</taxon>
        <taxon>Florideophyceae</taxon>
        <taxon>Rhodymeniophycidae</taxon>
        <taxon>Ceramiales</taxon>
        <taxon>Rhodomelaceae</taxon>
        <taxon>Polyzonieae</taxon>
        <taxon>Dasyclonium</taxon>
    </lineage>
</organism>
<accession>A0A1Z1MKF3</accession>
<dbReference type="InterPro" id="IPR017077">
    <property type="entry name" value="Uncharacterised_Ycf55_algae"/>
</dbReference>
<sequence length="311" mass="37165">MIKYWPNKQGINLNNCVVDLFLSIENKLIYNLCNKTNTYLYIDILSNTSKNKLFYIILNEFRQLILDLIELNLDPEDLVSLKKHTTQTLISKVLTNFMLTINNEKKAYLINNKLKENVFTDHLLIYLIFGSSNIDKNLFLFDPMYTPYKHVQILFENFIIYISNITIYNLINNFISSEELSKVLNNKQICHKSYISYRSIIFFLNNLRWQNLLFKYIYKPKNIYNERYKILLISKNGIIGKKIYIHQVGELIKLNKLKILILFWLEIKDITIPKVEKFLVQIVKYIIYISINLFSNIIIIIIRLIIFYLNQ</sequence>
<dbReference type="Pfam" id="PF12452">
    <property type="entry name" value="DUF3685"/>
    <property type="match status" value="1"/>
</dbReference>
<reference evidence="2" key="1">
    <citation type="journal article" date="2017" name="J. Phycol.">
        <title>Analysis of chloroplast genomes and a supermatrix inform reclassification of the Rhodomelaceae (Rhodophyta).</title>
        <authorList>
            <person name="Diaz-Tapia P."/>
            <person name="Maggs C.A."/>
            <person name="West J.A."/>
            <person name="Verbruggen H."/>
        </authorList>
    </citation>
    <scope>NUCLEOTIDE SEQUENCE</scope>
    <source>
        <strain evidence="2">PD1087</strain>
    </source>
</reference>
<keyword evidence="2" id="KW-0150">Chloroplast</keyword>
<dbReference type="GeneID" id="33359706"/>
<protein>
    <submittedName>
        <fullName evidence="2">Uncharacterized protein</fullName>
    </submittedName>
</protein>
<name>A0A1Z1MKF3_9FLOR</name>
<dbReference type="EMBL" id="MF101443">
    <property type="protein sequence ID" value="ARW66543.1"/>
    <property type="molecule type" value="Genomic_DNA"/>
</dbReference>
<dbReference type="AlphaFoldDB" id="A0A1Z1MKF3"/>
<feature type="transmembrane region" description="Helical" evidence="1">
    <location>
        <begin position="285"/>
        <end position="309"/>
    </location>
</feature>
<evidence type="ECO:0000256" key="1">
    <source>
        <dbReference type="SAM" id="Phobius"/>
    </source>
</evidence>
<keyword evidence="2" id="KW-0934">Plastid</keyword>
<keyword evidence="1" id="KW-0472">Membrane</keyword>